<protein>
    <recommendedName>
        <fullName evidence="2">Peptidase A2 domain-containing protein</fullName>
    </recommendedName>
</protein>
<dbReference type="VEuPathDB" id="VectorBase:MDOA016005"/>
<dbReference type="AlphaFoldDB" id="A0A1I8NJ43"/>
<sequence length="287" mass="32219">MAKKFDDVVKMLRDSFCPSKPAWRIYAEIMEVKQQRGEATDSFIRKKRALFAKLTKSPSENDQIDIIFGMLSIDIRDRVFRHKVSSFDDLLKDAREAENVIAERQNNDGVKPKTSGSVRCAFCHRKGHKVEDCFKKKHVEDEGRRNAISTARENTSKPKLACYGCNAPGIVRANCPNCKSKKDGTNDTNVAYFNRICSDLVQSEIPLVNIKFFGCLGQVIIDTGARMSVASANMKEIMDCNGCTFHSLRMDISLADGSRSVQECLATTCKMEIGRKTVDIQFVVLPN</sequence>
<accession>A0A1I8NJ43</accession>
<name>A0A1I8NJ43_MUSDO</name>
<proteinExistence type="predicted"/>
<evidence type="ECO:0008006" key="2">
    <source>
        <dbReference type="Google" id="ProtNLM"/>
    </source>
</evidence>
<organism evidence="1">
    <name type="scientific">Musca domestica</name>
    <name type="common">House fly</name>
    <dbReference type="NCBI Taxonomy" id="7370"/>
    <lineage>
        <taxon>Eukaryota</taxon>
        <taxon>Metazoa</taxon>
        <taxon>Ecdysozoa</taxon>
        <taxon>Arthropoda</taxon>
        <taxon>Hexapoda</taxon>
        <taxon>Insecta</taxon>
        <taxon>Pterygota</taxon>
        <taxon>Neoptera</taxon>
        <taxon>Endopterygota</taxon>
        <taxon>Diptera</taxon>
        <taxon>Brachycera</taxon>
        <taxon>Muscomorpha</taxon>
        <taxon>Muscoidea</taxon>
        <taxon>Muscidae</taxon>
        <taxon>Musca</taxon>
    </lineage>
</organism>
<dbReference type="STRING" id="7370.A0A1I8NJ43"/>
<reference evidence="1" key="1">
    <citation type="submission" date="2020-05" db="UniProtKB">
        <authorList>
            <consortium name="EnsemblMetazoa"/>
        </authorList>
    </citation>
    <scope>IDENTIFICATION</scope>
    <source>
        <strain evidence="1">Aabys</strain>
    </source>
</reference>
<evidence type="ECO:0000313" key="1">
    <source>
        <dbReference type="EnsemblMetazoa" id="MDOA016005-PA"/>
    </source>
</evidence>
<dbReference type="EnsemblMetazoa" id="MDOA016005-RA">
    <property type="protein sequence ID" value="MDOA016005-PA"/>
    <property type="gene ID" value="MDOA016005"/>
</dbReference>
<dbReference type="Gene3D" id="4.10.60.10">
    <property type="entry name" value="Zinc finger, CCHC-type"/>
    <property type="match status" value="1"/>
</dbReference>
<dbReference type="VEuPathDB" id="VectorBase:MDOMA2_006562"/>
<gene>
    <name evidence="1" type="primary">105262301</name>
</gene>